<dbReference type="InterPro" id="IPR051695">
    <property type="entry name" value="Phosphoglycerate_Mutase"/>
</dbReference>
<dbReference type="PIRSF" id="PIRSF000709">
    <property type="entry name" value="6PFK_2-Ptase"/>
    <property type="match status" value="1"/>
</dbReference>
<dbReference type="Pfam" id="PF00300">
    <property type="entry name" value="His_Phos_1"/>
    <property type="match status" value="1"/>
</dbReference>
<sequence>MKTLYITRHGQTLFNVLHRVQGASDSPLTALGIKQAIRAQAFIENVAFDHAYTSTQERASDTLELLLNGKLPYERMKGLKEMNFGVFEGQSEQLNPPVADYDTFFAEHNYGGETRKQVAERMNQTVLEIMNRSDNHTVLIVSHGAAIVNFLALYFDKSQFSSFGNLATVKLHFDENKQTFSLEELFRLAEQMSVNH</sequence>
<keyword evidence="5" id="KW-1185">Reference proteome</keyword>
<dbReference type="GO" id="GO:0004331">
    <property type="term" value="F:fructose-2,6-bisphosphate 2-phosphatase activity"/>
    <property type="evidence" value="ECO:0007669"/>
    <property type="project" value="TreeGrafter"/>
</dbReference>
<evidence type="ECO:0000256" key="2">
    <source>
        <dbReference type="PIRSR" id="PIRSR613078-1"/>
    </source>
</evidence>
<dbReference type="Gene3D" id="3.40.50.1240">
    <property type="entry name" value="Phosphoglycerate mutase-like"/>
    <property type="match status" value="1"/>
</dbReference>
<protein>
    <submittedName>
        <fullName evidence="4">Phosphoglycerate mutase</fullName>
    </submittedName>
</protein>
<evidence type="ECO:0000256" key="3">
    <source>
        <dbReference type="PIRSR" id="PIRSR613078-2"/>
    </source>
</evidence>
<dbReference type="EMBL" id="BLLI01000020">
    <property type="protein sequence ID" value="GFH42329.1"/>
    <property type="molecule type" value="Genomic_DNA"/>
</dbReference>
<dbReference type="InterPro" id="IPR029033">
    <property type="entry name" value="His_PPase_superfam"/>
</dbReference>
<evidence type="ECO:0000256" key="1">
    <source>
        <dbReference type="ARBA" id="ARBA00022801"/>
    </source>
</evidence>
<dbReference type="SMART" id="SM00855">
    <property type="entry name" value="PGAM"/>
    <property type="match status" value="1"/>
</dbReference>
<dbReference type="PANTHER" id="PTHR46517">
    <property type="entry name" value="FRUCTOSE-2,6-BISPHOSPHATASE TIGAR"/>
    <property type="match status" value="1"/>
</dbReference>
<accession>A0A6A0BA82</accession>
<dbReference type="AlphaFoldDB" id="A0A6A0BA82"/>
<dbReference type="GO" id="GO:0043456">
    <property type="term" value="P:regulation of pentose-phosphate shunt"/>
    <property type="evidence" value="ECO:0007669"/>
    <property type="project" value="TreeGrafter"/>
</dbReference>
<dbReference type="PROSITE" id="PS00175">
    <property type="entry name" value="PG_MUTASE"/>
    <property type="match status" value="1"/>
</dbReference>
<dbReference type="InterPro" id="IPR013078">
    <property type="entry name" value="His_Pase_superF_clade-1"/>
</dbReference>
<feature type="active site" description="Proton donor/acceptor" evidence="2">
    <location>
        <position position="81"/>
    </location>
</feature>
<proteinExistence type="predicted"/>
<name>A0A6A0BA82_9LACT</name>
<feature type="active site" description="Tele-phosphohistidine intermediate" evidence="2">
    <location>
        <position position="9"/>
    </location>
</feature>
<evidence type="ECO:0000313" key="4">
    <source>
        <dbReference type="EMBL" id="GFH42329.1"/>
    </source>
</evidence>
<keyword evidence="1" id="KW-0378">Hydrolase</keyword>
<dbReference type="PANTHER" id="PTHR46517:SF1">
    <property type="entry name" value="FRUCTOSE-2,6-BISPHOSPHATASE TIGAR"/>
    <property type="match status" value="1"/>
</dbReference>
<dbReference type="SUPFAM" id="SSF53254">
    <property type="entry name" value="Phosphoglycerate mutase-like"/>
    <property type="match status" value="1"/>
</dbReference>
<reference evidence="4 5" key="1">
    <citation type="submission" date="2020-02" db="EMBL/GenBank/DDBJ databases">
        <title>Draft genome sequence of Lactococcus sp. Hs30E4-3.</title>
        <authorList>
            <person name="Noda S."/>
            <person name="Yuki M."/>
            <person name="Ohkuma M."/>
        </authorList>
    </citation>
    <scope>NUCLEOTIDE SEQUENCE [LARGE SCALE GENOMIC DNA]</scope>
    <source>
        <strain evidence="4 5">Hs30E4-3</strain>
    </source>
</reference>
<gene>
    <name evidence="4" type="ORF">Hs30E_08800</name>
</gene>
<comment type="caution">
    <text evidence="4">The sequence shown here is derived from an EMBL/GenBank/DDBJ whole genome shotgun (WGS) entry which is preliminary data.</text>
</comment>
<evidence type="ECO:0000313" key="5">
    <source>
        <dbReference type="Proteomes" id="UP000480303"/>
    </source>
</evidence>
<dbReference type="InterPro" id="IPR001345">
    <property type="entry name" value="PG/BPGM_mutase_AS"/>
</dbReference>
<dbReference type="GO" id="GO:0005829">
    <property type="term" value="C:cytosol"/>
    <property type="evidence" value="ECO:0007669"/>
    <property type="project" value="TreeGrafter"/>
</dbReference>
<feature type="binding site" evidence="3">
    <location>
        <position position="58"/>
    </location>
    <ligand>
        <name>substrate</name>
    </ligand>
</feature>
<dbReference type="CDD" id="cd07067">
    <property type="entry name" value="HP_PGM_like"/>
    <property type="match status" value="1"/>
</dbReference>
<dbReference type="GO" id="GO:0045820">
    <property type="term" value="P:negative regulation of glycolytic process"/>
    <property type="evidence" value="ECO:0007669"/>
    <property type="project" value="TreeGrafter"/>
</dbReference>
<feature type="binding site" evidence="3">
    <location>
        <begin position="8"/>
        <end position="15"/>
    </location>
    <ligand>
        <name>substrate</name>
    </ligand>
</feature>
<organism evidence="4 5">
    <name type="scientific">Pseudolactococcus hodotermopsidis</name>
    <dbReference type="NCBI Taxonomy" id="2709157"/>
    <lineage>
        <taxon>Bacteria</taxon>
        <taxon>Bacillati</taxon>
        <taxon>Bacillota</taxon>
        <taxon>Bacilli</taxon>
        <taxon>Lactobacillales</taxon>
        <taxon>Streptococcaceae</taxon>
        <taxon>Pseudolactococcus</taxon>
    </lineage>
</organism>
<dbReference type="Proteomes" id="UP000480303">
    <property type="component" value="Unassembled WGS sequence"/>
</dbReference>